<feature type="compositionally biased region" description="Low complexity" evidence="2">
    <location>
        <begin position="443"/>
        <end position="453"/>
    </location>
</feature>
<dbReference type="KEGG" id="csl:COCSUDRAFT_61657"/>
<evidence type="ECO:0000313" key="3">
    <source>
        <dbReference type="EMBL" id="EIE25440.1"/>
    </source>
</evidence>
<gene>
    <name evidence="3" type="ORF">COCSUDRAFT_61657</name>
</gene>
<reference evidence="3 4" key="1">
    <citation type="journal article" date="2012" name="Genome Biol.">
        <title>The genome of the polar eukaryotic microalga coccomyxa subellipsoidea reveals traits of cold adaptation.</title>
        <authorList>
            <person name="Blanc G."/>
            <person name="Agarkova I."/>
            <person name="Grimwood J."/>
            <person name="Kuo A."/>
            <person name="Brueggeman A."/>
            <person name="Dunigan D."/>
            <person name="Gurnon J."/>
            <person name="Ladunga I."/>
            <person name="Lindquist E."/>
            <person name="Lucas S."/>
            <person name="Pangilinan J."/>
            <person name="Proschold T."/>
            <person name="Salamov A."/>
            <person name="Schmutz J."/>
            <person name="Weeks D."/>
            <person name="Yamada T."/>
            <person name="Claverie J.M."/>
            <person name="Grigoriev I."/>
            <person name="Van Etten J."/>
            <person name="Lomsadze A."/>
            <person name="Borodovsky M."/>
        </authorList>
    </citation>
    <scope>NUCLEOTIDE SEQUENCE [LARGE SCALE GENOMIC DNA]</scope>
    <source>
        <strain evidence="3 4">C-169</strain>
    </source>
</reference>
<dbReference type="STRING" id="574566.I0Z471"/>
<dbReference type="EMBL" id="AGSI01000004">
    <property type="protein sequence ID" value="EIE25440.1"/>
    <property type="molecule type" value="Genomic_DNA"/>
</dbReference>
<protein>
    <submittedName>
        <fullName evidence="3">Uncharacterized protein</fullName>
    </submittedName>
</protein>
<feature type="region of interest" description="Disordered" evidence="2">
    <location>
        <begin position="24"/>
        <end position="44"/>
    </location>
</feature>
<feature type="coiled-coil region" evidence="1">
    <location>
        <begin position="334"/>
        <end position="375"/>
    </location>
</feature>
<feature type="region of interest" description="Disordered" evidence="2">
    <location>
        <begin position="60"/>
        <end position="108"/>
    </location>
</feature>
<feature type="region of interest" description="Disordered" evidence="2">
    <location>
        <begin position="443"/>
        <end position="464"/>
    </location>
</feature>
<dbReference type="Proteomes" id="UP000007264">
    <property type="component" value="Unassembled WGS sequence"/>
</dbReference>
<proteinExistence type="predicted"/>
<dbReference type="GeneID" id="17043442"/>
<keyword evidence="1" id="KW-0175">Coiled coil</keyword>
<feature type="coiled-coil region" evidence="1">
    <location>
        <begin position="199"/>
        <end position="283"/>
    </location>
</feature>
<evidence type="ECO:0000313" key="4">
    <source>
        <dbReference type="Proteomes" id="UP000007264"/>
    </source>
</evidence>
<feature type="compositionally biased region" description="Low complexity" evidence="2">
    <location>
        <begin position="75"/>
        <end position="90"/>
    </location>
</feature>
<evidence type="ECO:0000256" key="1">
    <source>
        <dbReference type="SAM" id="Coils"/>
    </source>
</evidence>
<sequence length="581" mass="62388">MEQELAGLQGDFAELKRESFRASLAGPGSELKAPKPFLTSTSPSGSSIIARLQALKRESAQLLESSSTRGATDLPPSSAPAAAQASNPSQGRVLQPITRENARSSTAAERSSFSEICFEAAGQWETPSLAQAAEELFSDSTFAELCERGLTMQLKRTKDGATAETRIAELAGLVKLLRRCLTQMSTRTRSFIETCVKFEKEARQQVESLELARDSAAANHKRELAAAQRDAAQVAAQHKSAAASWHTDLDTYKSELSCLKRELERMESERDRAREEARLAVASRSELESMAQGVKRETGQQLRELQVDHGAAMRQLAAVQEASERAQARLQAEVGAAQEAKEAAAARAAAVEEQLSSVQQRLDQAVEALEATRSKEQDLVVHHKQLSSDYLAQLARCEAAEADCAALRRDCGASQERSAALAAECDARAAALEAASQRLQEAHAAQASSSQAWESERASLQGARDAALEREAQLAAEKAQLKSGLGTALEQKALVESQLAAAHSEQHSLRSQVEAAEARGKQGQAEAQAAMAELAEVRSQAQVEAAAHEALMHDASQKAARLARLEGTALQPCTPCTTILY</sequence>
<evidence type="ECO:0000256" key="2">
    <source>
        <dbReference type="SAM" id="MobiDB-lite"/>
    </source>
</evidence>
<organism evidence="3 4">
    <name type="scientific">Coccomyxa subellipsoidea (strain C-169)</name>
    <name type="common">Green microalga</name>
    <dbReference type="NCBI Taxonomy" id="574566"/>
    <lineage>
        <taxon>Eukaryota</taxon>
        <taxon>Viridiplantae</taxon>
        <taxon>Chlorophyta</taxon>
        <taxon>core chlorophytes</taxon>
        <taxon>Trebouxiophyceae</taxon>
        <taxon>Trebouxiophyceae incertae sedis</taxon>
        <taxon>Coccomyxaceae</taxon>
        <taxon>Coccomyxa</taxon>
        <taxon>Coccomyxa subellipsoidea</taxon>
    </lineage>
</organism>
<dbReference type="RefSeq" id="XP_005649984.1">
    <property type="nucleotide sequence ID" value="XM_005649927.1"/>
</dbReference>
<keyword evidence="4" id="KW-1185">Reference proteome</keyword>
<comment type="caution">
    <text evidence="3">The sequence shown here is derived from an EMBL/GenBank/DDBJ whole genome shotgun (WGS) entry which is preliminary data.</text>
</comment>
<dbReference type="AlphaFoldDB" id="I0Z471"/>
<dbReference type="OrthoDB" id="3176171at2759"/>
<accession>I0Z471</accession>
<name>I0Z471_COCSC</name>